<evidence type="ECO:0000259" key="6">
    <source>
        <dbReference type="Pfam" id="PF00251"/>
    </source>
</evidence>
<dbReference type="PROSITE" id="PS51257">
    <property type="entry name" value="PROKAR_LIPOPROTEIN"/>
    <property type="match status" value="1"/>
</dbReference>
<organism evidence="8 9">
    <name type="scientific">Zunongwangia pacifica</name>
    <dbReference type="NCBI Taxonomy" id="2911062"/>
    <lineage>
        <taxon>Bacteria</taxon>
        <taxon>Pseudomonadati</taxon>
        <taxon>Bacteroidota</taxon>
        <taxon>Flavobacteriia</taxon>
        <taxon>Flavobacteriales</taxon>
        <taxon>Flavobacteriaceae</taxon>
        <taxon>Zunongwangia</taxon>
    </lineage>
</organism>
<dbReference type="CDD" id="cd18622">
    <property type="entry name" value="GH32_Inu-like"/>
    <property type="match status" value="1"/>
</dbReference>
<feature type="domain" description="Glycosyl hydrolase family 32 C-terminal" evidence="7">
    <location>
        <begin position="378"/>
        <end position="530"/>
    </location>
</feature>
<evidence type="ECO:0000313" key="9">
    <source>
        <dbReference type="Proteomes" id="UP001139521"/>
    </source>
</evidence>
<dbReference type="GO" id="GO:0005987">
    <property type="term" value="P:sucrose catabolic process"/>
    <property type="evidence" value="ECO:0007669"/>
    <property type="project" value="TreeGrafter"/>
</dbReference>
<dbReference type="AlphaFoldDB" id="A0A9X1ZR28"/>
<dbReference type="SUPFAM" id="SSF49899">
    <property type="entry name" value="Concanavalin A-like lectins/glucanases"/>
    <property type="match status" value="1"/>
</dbReference>
<dbReference type="EMBL" id="JAKHSK010000005">
    <property type="protein sequence ID" value="MCL6217705.1"/>
    <property type="molecule type" value="Genomic_DNA"/>
</dbReference>
<dbReference type="Gene3D" id="2.60.120.560">
    <property type="entry name" value="Exo-inulinase, domain 1"/>
    <property type="match status" value="1"/>
</dbReference>
<dbReference type="PANTHER" id="PTHR42800">
    <property type="entry name" value="EXOINULINASE INUD (AFU_ORTHOLOGUE AFUA_5G00480)"/>
    <property type="match status" value="1"/>
</dbReference>
<keyword evidence="9" id="KW-1185">Reference proteome</keyword>
<proteinExistence type="inferred from homology"/>
<dbReference type="SUPFAM" id="SSF75005">
    <property type="entry name" value="Arabinanase/levansucrase/invertase"/>
    <property type="match status" value="1"/>
</dbReference>
<comment type="caution">
    <text evidence="8">The sequence shown here is derived from an EMBL/GenBank/DDBJ whole genome shotgun (WGS) entry which is preliminary data.</text>
</comment>
<dbReference type="GO" id="GO:0004575">
    <property type="term" value="F:sucrose alpha-glucosidase activity"/>
    <property type="evidence" value="ECO:0007669"/>
    <property type="project" value="TreeGrafter"/>
</dbReference>
<reference evidence="8" key="1">
    <citation type="submission" date="2022-01" db="EMBL/GenBank/DDBJ databases">
        <title>Genome sequencing of Zunongwangia sp. M21534 genome.</title>
        <authorList>
            <person name="Chen Y."/>
            <person name="Dong C."/>
            <person name="Shao Z."/>
        </authorList>
    </citation>
    <scope>NUCLEOTIDE SEQUENCE</scope>
    <source>
        <strain evidence="8">MCCC M21534</strain>
    </source>
</reference>
<dbReference type="PROSITE" id="PS00609">
    <property type="entry name" value="GLYCOSYL_HYDROL_F32"/>
    <property type="match status" value="1"/>
</dbReference>
<keyword evidence="2 4" id="KW-0378">Hydrolase</keyword>
<dbReference type="InterPro" id="IPR013320">
    <property type="entry name" value="ConA-like_dom_sf"/>
</dbReference>
<dbReference type="GO" id="GO:0005737">
    <property type="term" value="C:cytoplasm"/>
    <property type="evidence" value="ECO:0007669"/>
    <property type="project" value="TreeGrafter"/>
</dbReference>
<dbReference type="InterPro" id="IPR001362">
    <property type="entry name" value="Glyco_hydro_32"/>
</dbReference>
<dbReference type="InterPro" id="IPR013189">
    <property type="entry name" value="Glyco_hydro_32_C"/>
</dbReference>
<sequence length="537" mass="61729">MKKIVYLLVYMVIPVSFFTSCKETKEHAAPIKDQTKITTVEIQKDEDFRPNFHFTPKNNWMNDPNGMFYFNGYFHLFFQYYPDDNVWGPMHWGHAISSDMISWKEQPIAIYPDEKGYIFSGSAVVDKNNTSGFGKDGKTPIVAMFTYHDPKGEEKGAIDYQSQAIAYSLDEGQTWTKYEANPVIENPGIKDFRDPKVTWDGIHQQWIMVLAAQDKTLFYTSKDLKNWTRQSEFGEGIGAHGGVWECPDFFPMYVEGTDEVKWVLIQSLNPGGYNGGSGTQYFIGDFDGKKFTPVEQMSNLDSNHPYWIDFGKDNYAGVTWANIPEENGRTLFLGWMSNWEYAQKVPTETWRSAMTVARELKLEKMDGKYLISSVPVKELQSYRSKKYKDQNVQIDGLTKIIDAEKIALSSAEIRFEISDLQKTTYQFKLSNLVGDELLFGYDHSNNEFFINRSKVGQTDFSKEFASEISTAPRISTANNLDGTIIIDRTSIELFFDEGKTVMTEIFFPNRPWETLSVQSMDVPFTLNEIEAYQLTFN</sequence>
<keyword evidence="3 4" id="KW-0326">Glycosidase</keyword>
<dbReference type="SMART" id="SM00640">
    <property type="entry name" value="Glyco_32"/>
    <property type="match status" value="1"/>
</dbReference>
<evidence type="ECO:0000256" key="3">
    <source>
        <dbReference type="ARBA" id="ARBA00023295"/>
    </source>
</evidence>
<feature type="chain" id="PRO_5040826869" evidence="5">
    <location>
        <begin position="22"/>
        <end position="537"/>
    </location>
</feature>
<dbReference type="Proteomes" id="UP001139521">
    <property type="component" value="Unassembled WGS sequence"/>
</dbReference>
<dbReference type="InterPro" id="IPR013148">
    <property type="entry name" value="Glyco_hydro_32_N"/>
</dbReference>
<evidence type="ECO:0000256" key="2">
    <source>
        <dbReference type="ARBA" id="ARBA00022801"/>
    </source>
</evidence>
<evidence type="ECO:0000313" key="8">
    <source>
        <dbReference type="EMBL" id="MCL6217705.1"/>
    </source>
</evidence>
<comment type="similarity">
    <text evidence="1 4">Belongs to the glycosyl hydrolase 32 family.</text>
</comment>
<evidence type="ECO:0000256" key="1">
    <source>
        <dbReference type="ARBA" id="ARBA00009902"/>
    </source>
</evidence>
<name>A0A9X1ZR28_9FLAO</name>
<evidence type="ECO:0000256" key="4">
    <source>
        <dbReference type="RuleBase" id="RU362110"/>
    </source>
</evidence>
<dbReference type="InterPro" id="IPR018053">
    <property type="entry name" value="Glyco_hydro_32_AS"/>
</dbReference>
<evidence type="ECO:0000259" key="7">
    <source>
        <dbReference type="Pfam" id="PF08244"/>
    </source>
</evidence>
<gene>
    <name evidence="8" type="ORF">L1967_05285</name>
</gene>
<dbReference type="RefSeq" id="WP_249600684.1">
    <property type="nucleotide sequence ID" value="NZ_JAKHSK010000005.1"/>
</dbReference>
<feature type="domain" description="Glycosyl hydrolase family 32 N-terminal" evidence="6">
    <location>
        <begin position="53"/>
        <end position="370"/>
    </location>
</feature>
<dbReference type="InterPro" id="IPR023296">
    <property type="entry name" value="Glyco_hydro_beta-prop_sf"/>
</dbReference>
<dbReference type="PANTHER" id="PTHR42800:SF1">
    <property type="entry name" value="EXOINULINASE INUD (AFU_ORTHOLOGUE AFUA_5G00480)"/>
    <property type="match status" value="1"/>
</dbReference>
<keyword evidence="5" id="KW-0732">Signal</keyword>
<dbReference type="Pfam" id="PF08244">
    <property type="entry name" value="Glyco_hydro_32C"/>
    <property type="match status" value="1"/>
</dbReference>
<dbReference type="Pfam" id="PF00251">
    <property type="entry name" value="Glyco_hydro_32N"/>
    <property type="match status" value="1"/>
</dbReference>
<evidence type="ECO:0000256" key="5">
    <source>
        <dbReference type="SAM" id="SignalP"/>
    </source>
</evidence>
<feature type="signal peptide" evidence="5">
    <location>
        <begin position="1"/>
        <end position="21"/>
    </location>
</feature>
<dbReference type="Gene3D" id="2.115.10.20">
    <property type="entry name" value="Glycosyl hydrolase domain, family 43"/>
    <property type="match status" value="1"/>
</dbReference>
<protein>
    <submittedName>
        <fullName evidence="8">Glycoside hydrolase family 32 protein</fullName>
    </submittedName>
</protein>
<accession>A0A9X1ZR28</accession>